<dbReference type="EMBL" id="JANEYG010000175">
    <property type="protein sequence ID" value="KAJ8911602.1"/>
    <property type="molecule type" value="Genomic_DNA"/>
</dbReference>
<name>A0AAV8VC71_9CUCU</name>
<organism evidence="1 2">
    <name type="scientific">Exocentrus adspersus</name>
    <dbReference type="NCBI Taxonomy" id="1586481"/>
    <lineage>
        <taxon>Eukaryota</taxon>
        <taxon>Metazoa</taxon>
        <taxon>Ecdysozoa</taxon>
        <taxon>Arthropoda</taxon>
        <taxon>Hexapoda</taxon>
        <taxon>Insecta</taxon>
        <taxon>Pterygota</taxon>
        <taxon>Neoptera</taxon>
        <taxon>Endopterygota</taxon>
        <taxon>Coleoptera</taxon>
        <taxon>Polyphaga</taxon>
        <taxon>Cucujiformia</taxon>
        <taxon>Chrysomeloidea</taxon>
        <taxon>Cerambycidae</taxon>
        <taxon>Lamiinae</taxon>
        <taxon>Acanthocinini</taxon>
        <taxon>Exocentrus</taxon>
    </lineage>
</organism>
<proteinExistence type="predicted"/>
<evidence type="ECO:0000313" key="2">
    <source>
        <dbReference type="Proteomes" id="UP001159042"/>
    </source>
</evidence>
<accession>A0AAV8VC71</accession>
<gene>
    <name evidence="1" type="ORF">NQ315_015936</name>
</gene>
<dbReference type="Proteomes" id="UP001159042">
    <property type="component" value="Unassembled WGS sequence"/>
</dbReference>
<evidence type="ECO:0000313" key="1">
    <source>
        <dbReference type="EMBL" id="KAJ8911602.1"/>
    </source>
</evidence>
<sequence>MSGRIFPNRENPQVIANDVYFQQDGAPAHYHRLTHHTDTTAFDSSIRSPCILWGPFSVTLGIV</sequence>
<reference evidence="1 2" key="1">
    <citation type="journal article" date="2023" name="Insect Mol. Biol.">
        <title>Genome sequencing provides insights into the evolution of gene families encoding plant cell wall-degrading enzymes in longhorned beetles.</title>
        <authorList>
            <person name="Shin N.R."/>
            <person name="Okamura Y."/>
            <person name="Kirsch R."/>
            <person name="Pauchet Y."/>
        </authorList>
    </citation>
    <scope>NUCLEOTIDE SEQUENCE [LARGE SCALE GENOMIC DNA]</scope>
    <source>
        <strain evidence="1">EAD_L_NR</strain>
    </source>
</reference>
<comment type="caution">
    <text evidence="1">The sequence shown here is derived from an EMBL/GenBank/DDBJ whole genome shotgun (WGS) entry which is preliminary data.</text>
</comment>
<protein>
    <submittedName>
        <fullName evidence="1">Uncharacterized protein</fullName>
    </submittedName>
</protein>
<keyword evidence="2" id="KW-1185">Reference proteome</keyword>
<dbReference type="AlphaFoldDB" id="A0AAV8VC71"/>